<feature type="transmembrane region" description="Helical" evidence="1">
    <location>
        <begin position="46"/>
        <end position="67"/>
    </location>
</feature>
<sequence length="301" mass="33685">MVFCSELERVDFVQPRHPFTIRGLVMLGPFSLHFHNARMEKLANRVICLAGTAMVLVVLRSVCFFFTKWNVPQEFHADSTSAGQVQSLNSPVGMIGFGIFTMLLSLVVPCCGYLGAKNNNRSCVCCFAWCNCLGGCLQLLYCVLLILFFAVLGVMQETCKPMPGLPVDQQKCPGIMKGCASMNSPNYDLSKYEGCYDFMVENIPGLYVGLGIVLGFSCCVMSLQCASCYWGRDLYTELDREVRYFVYCMSEKRTSALDLILMVREGTSHSSTRLTRLQHRRIGCGTVLLQAAREEWCGKLF</sequence>
<accession>A0A1Q9D897</accession>
<name>A0A1Q9D897_SYMMI</name>
<feature type="transmembrane region" description="Helical" evidence="1">
    <location>
        <begin position="128"/>
        <end position="155"/>
    </location>
</feature>
<proteinExistence type="predicted"/>
<comment type="caution">
    <text evidence="2">The sequence shown here is derived from an EMBL/GenBank/DDBJ whole genome shotgun (WGS) entry which is preliminary data.</text>
</comment>
<feature type="transmembrane region" description="Helical" evidence="1">
    <location>
        <begin position="94"/>
        <end position="116"/>
    </location>
</feature>
<keyword evidence="1" id="KW-0812">Transmembrane</keyword>
<dbReference type="Proteomes" id="UP000186817">
    <property type="component" value="Unassembled WGS sequence"/>
</dbReference>
<evidence type="ECO:0000256" key="1">
    <source>
        <dbReference type="SAM" id="Phobius"/>
    </source>
</evidence>
<reference evidence="2 3" key="1">
    <citation type="submission" date="2016-02" db="EMBL/GenBank/DDBJ databases">
        <title>Genome analysis of coral dinoflagellate symbionts highlights evolutionary adaptations to a symbiotic lifestyle.</title>
        <authorList>
            <person name="Aranda M."/>
            <person name="Li Y."/>
            <person name="Liew Y.J."/>
            <person name="Baumgarten S."/>
            <person name="Simakov O."/>
            <person name="Wilson M."/>
            <person name="Piel J."/>
            <person name="Ashoor H."/>
            <person name="Bougouffa S."/>
            <person name="Bajic V.B."/>
            <person name="Ryu T."/>
            <person name="Ravasi T."/>
            <person name="Bayer T."/>
            <person name="Micklem G."/>
            <person name="Kim H."/>
            <person name="Bhak J."/>
            <person name="Lajeunesse T.C."/>
            <person name="Voolstra C.R."/>
        </authorList>
    </citation>
    <scope>NUCLEOTIDE SEQUENCE [LARGE SCALE GENOMIC DNA]</scope>
    <source>
        <strain evidence="2 3">CCMP2467</strain>
    </source>
</reference>
<dbReference type="EMBL" id="LSRX01000667">
    <property type="protein sequence ID" value="OLP91390.1"/>
    <property type="molecule type" value="Genomic_DNA"/>
</dbReference>
<organism evidence="2 3">
    <name type="scientific">Symbiodinium microadriaticum</name>
    <name type="common">Dinoflagellate</name>
    <name type="synonym">Zooxanthella microadriatica</name>
    <dbReference type="NCBI Taxonomy" id="2951"/>
    <lineage>
        <taxon>Eukaryota</taxon>
        <taxon>Sar</taxon>
        <taxon>Alveolata</taxon>
        <taxon>Dinophyceae</taxon>
        <taxon>Suessiales</taxon>
        <taxon>Symbiodiniaceae</taxon>
        <taxon>Symbiodinium</taxon>
    </lineage>
</organism>
<keyword evidence="1" id="KW-1133">Transmembrane helix</keyword>
<evidence type="ECO:0000313" key="2">
    <source>
        <dbReference type="EMBL" id="OLP91390.1"/>
    </source>
</evidence>
<dbReference type="OMA" id="MEMEPSH"/>
<gene>
    <name evidence="2" type="ORF">AK812_SmicGene26940</name>
</gene>
<protein>
    <submittedName>
        <fullName evidence="2">Uncharacterized protein</fullName>
    </submittedName>
</protein>
<evidence type="ECO:0000313" key="3">
    <source>
        <dbReference type="Proteomes" id="UP000186817"/>
    </source>
</evidence>
<dbReference type="OrthoDB" id="407497at2759"/>
<keyword evidence="3" id="KW-1185">Reference proteome</keyword>
<keyword evidence="1" id="KW-0472">Membrane</keyword>
<feature type="transmembrane region" description="Helical" evidence="1">
    <location>
        <begin position="206"/>
        <end position="230"/>
    </location>
</feature>
<dbReference type="AlphaFoldDB" id="A0A1Q9D897"/>